<sequence>MRKRSSATATNRNDLCGESHQNYLRVLARQDTSKARVASHQYLSTHEHPQNKGGLAAAFVVTLFPQSSYLEISTSLVSRRNRLPTTKVNRAITIGYHRPW</sequence>
<dbReference type="AlphaFoldDB" id="A0A4V3DNA9"/>
<gene>
    <name evidence="1" type="ORF">DFR29_102206</name>
</gene>
<name>A0A4V3DNA9_9GAMM</name>
<protein>
    <submittedName>
        <fullName evidence="1">Uncharacterized protein</fullName>
    </submittedName>
</protein>
<organism evidence="1 2">
    <name type="scientific">Tahibacter aquaticus</name>
    <dbReference type="NCBI Taxonomy" id="520092"/>
    <lineage>
        <taxon>Bacteria</taxon>
        <taxon>Pseudomonadati</taxon>
        <taxon>Pseudomonadota</taxon>
        <taxon>Gammaproteobacteria</taxon>
        <taxon>Lysobacterales</taxon>
        <taxon>Rhodanobacteraceae</taxon>
        <taxon>Tahibacter</taxon>
    </lineage>
</organism>
<reference evidence="1 2" key="1">
    <citation type="submission" date="2019-03" db="EMBL/GenBank/DDBJ databases">
        <title>Genomic Encyclopedia of Type Strains, Phase IV (KMG-IV): sequencing the most valuable type-strain genomes for metagenomic binning, comparative biology and taxonomic classification.</title>
        <authorList>
            <person name="Goeker M."/>
        </authorList>
    </citation>
    <scope>NUCLEOTIDE SEQUENCE [LARGE SCALE GENOMIC DNA]</scope>
    <source>
        <strain evidence="1 2">DSM 21667</strain>
    </source>
</reference>
<evidence type="ECO:0000313" key="2">
    <source>
        <dbReference type="Proteomes" id="UP000295293"/>
    </source>
</evidence>
<dbReference type="EMBL" id="SNZH01000002">
    <property type="protein sequence ID" value="TDR47546.1"/>
    <property type="molecule type" value="Genomic_DNA"/>
</dbReference>
<keyword evidence="2" id="KW-1185">Reference proteome</keyword>
<accession>A0A4V3DNA9</accession>
<comment type="caution">
    <text evidence="1">The sequence shown here is derived from an EMBL/GenBank/DDBJ whole genome shotgun (WGS) entry which is preliminary data.</text>
</comment>
<dbReference type="Proteomes" id="UP000295293">
    <property type="component" value="Unassembled WGS sequence"/>
</dbReference>
<evidence type="ECO:0000313" key="1">
    <source>
        <dbReference type="EMBL" id="TDR47546.1"/>
    </source>
</evidence>
<proteinExistence type="predicted"/>